<evidence type="ECO:0000256" key="1">
    <source>
        <dbReference type="SAM" id="MobiDB-lite"/>
    </source>
</evidence>
<keyword evidence="3" id="KW-1185">Reference proteome</keyword>
<feature type="compositionally biased region" description="Acidic residues" evidence="1">
    <location>
        <begin position="11"/>
        <end position="34"/>
    </location>
</feature>
<feature type="compositionally biased region" description="Basic and acidic residues" evidence="1">
    <location>
        <begin position="42"/>
        <end position="66"/>
    </location>
</feature>
<organism evidence="2 3">
    <name type="scientific">Favolaschia claudopus</name>
    <dbReference type="NCBI Taxonomy" id="2862362"/>
    <lineage>
        <taxon>Eukaryota</taxon>
        <taxon>Fungi</taxon>
        <taxon>Dikarya</taxon>
        <taxon>Basidiomycota</taxon>
        <taxon>Agaricomycotina</taxon>
        <taxon>Agaricomycetes</taxon>
        <taxon>Agaricomycetidae</taxon>
        <taxon>Agaricales</taxon>
        <taxon>Marasmiineae</taxon>
        <taxon>Mycenaceae</taxon>
        <taxon>Favolaschia</taxon>
    </lineage>
</organism>
<protein>
    <submittedName>
        <fullName evidence="2">Uncharacterized protein</fullName>
    </submittedName>
</protein>
<dbReference type="Proteomes" id="UP001362999">
    <property type="component" value="Unassembled WGS sequence"/>
</dbReference>
<comment type="caution">
    <text evidence="2">The sequence shown here is derived from an EMBL/GenBank/DDBJ whole genome shotgun (WGS) entry which is preliminary data.</text>
</comment>
<accession>A0AAW0ANF2</accession>
<dbReference type="EMBL" id="JAWWNJ010000056">
    <property type="protein sequence ID" value="KAK7014555.1"/>
    <property type="molecule type" value="Genomic_DNA"/>
</dbReference>
<feature type="region of interest" description="Disordered" evidence="1">
    <location>
        <begin position="1"/>
        <end position="67"/>
    </location>
</feature>
<sequence>MFRQVLRSESSDDEATSSSEDENSDVTMEDDLQEEGGGNTDTKGKGKQKADVPKGKGKQKAEDSHFDTGFFDEDLAAGVEYDSDSGPHFERRAPGPPYFSIDFILPVLAKAQECIGIRQRYRARGTKNKMRGAQQILLTVQPPSQPVNFARCSGYTTRMLQLGIAARFGGAAQLR</sequence>
<reference evidence="2 3" key="1">
    <citation type="journal article" date="2024" name="J Genomics">
        <title>Draft genome sequencing and assembly of Favolaschia claudopus CIRM-BRFM 2984 isolated from oak limbs.</title>
        <authorList>
            <person name="Navarro D."/>
            <person name="Drula E."/>
            <person name="Chaduli D."/>
            <person name="Cazenave R."/>
            <person name="Ahrendt S."/>
            <person name="Wang J."/>
            <person name="Lipzen A."/>
            <person name="Daum C."/>
            <person name="Barry K."/>
            <person name="Grigoriev I.V."/>
            <person name="Favel A."/>
            <person name="Rosso M.N."/>
            <person name="Martin F."/>
        </authorList>
    </citation>
    <scope>NUCLEOTIDE SEQUENCE [LARGE SCALE GENOMIC DNA]</scope>
    <source>
        <strain evidence="2 3">CIRM-BRFM 2984</strain>
    </source>
</reference>
<gene>
    <name evidence="2" type="ORF">R3P38DRAFT_2787405</name>
</gene>
<name>A0AAW0ANF2_9AGAR</name>
<evidence type="ECO:0000313" key="3">
    <source>
        <dbReference type="Proteomes" id="UP001362999"/>
    </source>
</evidence>
<proteinExistence type="predicted"/>
<evidence type="ECO:0000313" key="2">
    <source>
        <dbReference type="EMBL" id="KAK7014555.1"/>
    </source>
</evidence>
<dbReference type="AlphaFoldDB" id="A0AAW0ANF2"/>